<keyword evidence="11" id="KW-1185">Reference proteome</keyword>
<organism evidence="10 11">
    <name type="scientific">Actinokineospora iranica</name>
    <dbReference type="NCBI Taxonomy" id="1271860"/>
    <lineage>
        <taxon>Bacteria</taxon>
        <taxon>Bacillati</taxon>
        <taxon>Actinomycetota</taxon>
        <taxon>Actinomycetes</taxon>
        <taxon>Pseudonocardiales</taxon>
        <taxon>Pseudonocardiaceae</taxon>
        <taxon>Actinokineospora</taxon>
    </lineage>
</organism>
<comment type="cofactor">
    <cofactor evidence="1 6">
        <name>FAD</name>
        <dbReference type="ChEBI" id="CHEBI:57692"/>
    </cofactor>
</comment>
<dbReference type="FunFam" id="1.20.140.10:FF:000012">
    <property type="entry name" value="Acyl-CoA dehydrogenase fadE12"/>
    <property type="match status" value="1"/>
</dbReference>
<dbReference type="InterPro" id="IPR046373">
    <property type="entry name" value="Acyl-CoA_Oxase/DH_mid-dom_sf"/>
</dbReference>
<accession>A0A1G6LHB5</accession>
<keyword evidence="3 6" id="KW-0285">Flavoprotein</keyword>
<dbReference type="Proteomes" id="UP000199501">
    <property type="component" value="Unassembled WGS sequence"/>
</dbReference>
<dbReference type="InterPro" id="IPR013786">
    <property type="entry name" value="AcylCoA_DH/ox_N"/>
</dbReference>
<dbReference type="GO" id="GO:0005737">
    <property type="term" value="C:cytoplasm"/>
    <property type="evidence" value="ECO:0007669"/>
    <property type="project" value="TreeGrafter"/>
</dbReference>
<keyword evidence="5 6" id="KW-0560">Oxidoreductase</keyword>
<dbReference type="RefSeq" id="WP_091448882.1">
    <property type="nucleotide sequence ID" value="NZ_FMZZ01000002.1"/>
</dbReference>
<dbReference type="PANTHER" id="PTHR48083">
    <property type="entry name" value="MEDIUM-CHAIN SPECIFIC ACYL-COA DEHYDROGENASE, MITOCHONDRIAL-RELATED"/>
    <property type="match status" value="1"/>
</dbReference>
<gene>
    <name evidence="10" type="ORF">SAMN05216174_10273</name>
</gene>
<evidence type="ECO:0000259" key="7">
    <source>
        <dbReference type="Pfam" id="PF00441"/>
    </source>
</evidence>
<keyword evidence="4 6" id="KW-0274">FAD</keyword>
<evidence type="ECO:0000313" key="10">
    <source>
        <dbReference type="EMBL" id="SDC42619.1"/>
    </source>
</evidence>
<dbReference type="InterPro" id="IPR006091">
    <property type="entry name" value="Acyl-CoA_Oxase/DH_mid-dom"/>
</dbReference>
<evidence type="ECO:0000256" key="4">
    <source>
        <dbReference type="ARBA" id="ARBA00022827"/>
    </source>
</evidence>
<sequence>MSFTESEERQALRKAVAELGRKYGHEYTLKAAKSGGHTTELWDEAGRLGYLGVNVPEEFGGGGGGIGDLAAVCEELGAAGTGLLQMVVSPAICATIIARYGTDEQRRRWLPGFADGTVRMAFAITEPDAGSNAHRLTTTARRVNDGDGDTWVLNGRKVFISCVDESQAVLVVSRTEDAKTGKLKPALFIVPTDAPGFAYQRIEMDIVSADYQFSLFIDDVRLPADALVGSEDAALMQLFAGLNPERILAASFAVGMGRFALEKAVDYAKTRTVWKEPIGAHQAVAHPLAQAKIELELAKLMTQKAAALYDGGDDMAAGEAANMAKYAAGEAVVKAVDAAVQTHGGNGLASEYGLGALVAASRLTRIAPVSREMILNFVAQFSLGLPKSY</sequence>
<dbReference type="GO" id="GO:0003995">
    <property type="term" value="F:acyl-CoA dehydrogenase activity"/>
    <property type="evidence" value="ECO:0007669"/>
    <property type="project" value="TreeGrafter"/>
</dbReference>
<evidence type="ECO:0000256" key="5">
    <source>
        <dbReference type="ARBA" id="ARBA00023002"/>
    </source>
</evidence>
<dbReference type="Pfam" id="PF02770">
    <property type="entry name" value="Acyl-CoA_dh_M"/>
    <property type="match status" value="1"/>
</dbReference>
<evidence type="ECO:0008006" key="12">
    <source>
        <dbReference type="Google" id="ProtNLM"/>
    </source>
</evidence>
<dbReference type="CDD" id="cd00567">
    <property type="entry name" value="ACAD"/>
    <property type="match status" value="1"/>
</dbReference>
<feature type="domain" description="Acyl-CoA dehydrogenase/oxidase N-terminal" evidence="9">
    <location>
        <begin position="6"/>
        <end position="116"/>
    </location>
</feature>
<dbReference type="Gene3D" id="1.10.540.10">
    <property type="entry name" value="Acyl-CoA dehydrogenase/oxidase, N-terminal domain"/>
    <property type="match status" value="1"/>
</dbReference>
<dbReference type="InterPro" id="IPR009100">
    <property type="entry name" value="AcylCoA_DH/oxidase_NM_dom_sf"/>
</dbReference>
<evidence type="ECO:0000256" key="6">
    <source>
        <dbReference type="RuleBase" id="RU362125"/>
    </source>
</evidence>
<evidence type="ECO:0000259" key="9">
    <source>
        <dbReference type="Pfam" id="PF02771"/>
    </source>
</evidence>
<dbReference type="GO" id="GO:0050660">
    <property type="term" value="F:flavin adenine dinucleotide binding"/>
    <property type="evidence" value="ECO:0007669"/>
    <property type="project" value="InterPro"/>
</dbReference>
<dbReference type="Pfam" id="PF02771">
    <property type="entry name" value="Acyl-CoA_dh_N"/>
    <property type="match status" value="1"/>
</dbReference>
<dbReference type="PANTHER" id="PTHR48083:SF1">
    <property type="entry name" value="DEHYDROGENASE, PUTATIVE (AFU_ORTHOLOGUE AFUA_7G06510)-RELATED"/>
    <property type="match status" value="1"/>
</dbReference>
<dbReference type="InterPro" id="IPR009075">
    <property type="entry name" value="AcylCo_DH/oxidase_C"/>
</dbReference>
<evidence type="ECO:0000313" key="11">
    <source>
        <dbReference type="Proteomes" id="UP000199501"/>
    </source>
</evidence>
<dbReference type="STRING" id="1271860.SAMN05216174_10273"/>
<evidence type="ECO:0000256" key="2">
    <source>
        <dbReference type="ARBA" id="ARBA00009347"/>
    </source>
</evidence>
<feature type="domain" description="Acyl-CoA dehydrogenase/oxidase C-terminal" evidence="7">
    <location>
        <begin position="241"/>
        <end position="380"/>
    </location>
</feature>
<protein>
    <recommendedName>
        <fullName evidence="12">Acyl-CoA dehydrogenase</fullName>
    </recommendedName>
</protein>
<evidence type="ECO:0000259" key="8">
    <source>
        <dbReference type="Pfam" id="PF02770"/>
    </source>
</evidence>
<dbReference type="Gene3D" id="1.20.140.10">
    <property type="entry name" value="Butyryl-CoA Dehydrogenase, subunit A, domain 3"/>
    <property type="match status" value="1"/>
</dbReference>
<dbReference type="InterPro" id="IPR037069">
    <property type="entry name" value="AcylCoA_DH/ox_N_sf"/>
</dbReference>
<dbReference type="OrthoDB" id="8876745at2"/>
<name>A0A1G6LHB5_9PSEU</name>
<evidence type="ECO:0000256" key="3">
    <source>
        <dbReference type="ARBA" id="ARBA00022630"/>
    </source>
</evidence>
<feature type="domain" description="Acyl-CoA oxidase/dehydrogenase middle" evidence="8">
    <location>
        <begin position="121"/>
        <end position="204"/>
    </location>
</feature>
<dbReference type="InterPro" id="IPR050741">
    <property type="entry name" value="Acyl-CoA_dehydrogenase"/>
</dbReference>
<dbReference type="Gene3D" id="2.40.110.10">
    <property type="entry name" value="Butyryl-CoA Dehydrogenase, subunit A, domain 2"/>
    <property type="match status" value="1"/>
</dbReference>
<dbReference type="SUPFAM" id="SSF56645">
    <property type="entry name" value="Acyl-CoA dehydrogenase NM domain-like"/>
    <property type="match status" value="1"/>
</dbReference>
<dbReference type="FunFam" id="2.40.110.10:FF:000002">
    <property type="entry name" value="Acyl-CoA dehydrogenase fadE12"/>
    <property type="match status" value="1"/>
</dbReference>
<dbReference type="InterPro" id="IPR036250">
    <property type="entry name" value="AcylCo_DH-like_C"/>
</dbReference>
<evidence type="ECO:0000256" key="1">
    <source>
        <dbReference type="ARBA" id="ARBA00001974"/>
    </source>
</evidence>
<comment type="similarity">
    <text evidence="2 6">Belongs to the acyl-CoA dehydrogenase family.</text>
</comment>
<dbReference type="AlphaFoldDB" id="A0A1G6LHB5"/>
<dbReference type="GO" id="GO:0033539">
    <property type="term" value="P:fatty acid beta-oxidation using acyl-CoA dehydrogenase"/>
    <property type="evidence" value="ECO:0007669"/>
    <property type="project" value="TreeGrafter"/>
</dbReference>
<dbReference type="SUPFAM" id="SSF47203">
    <property type="entry name" value="Acyl-CoA dehydrogenase C-terminal domain-like"/>
    <property type="match status" value="1"/>
</dbReference>
<dbReference type="EMBL" id="FMZZ01000002">
    <property type="protein sequence ID" value="SDC42619.1"/>
    <property type="molecule type" value="Genomic_DNA"/>
</dbReference>
<reference evidence="11" key="1">
    <citation type="submission" date="2016-10" db="EMBL/GenBank/DDBJ databases">
        <authorList>
            <person name="Varghese N."/>
            <person name="Submissions S."/>
        </authorList>
    </citation>
    <scope>NUCLEOTIDE SEQUENCE [LARGE SCALE GENOMIC DNA]</scope>
    <source>
        <strain evidence="11">IBRC-M 10403</strain>
    </source>
</reference>
<dbReference type="Pfam" id="PF00441">
    <property type="entry name" value="Acyl-CoA_dh_1"/>
    <property type="match status" value="1"/>
</dbReference>
<proteinExistence type="inferred from homology"/>